<feature type="region of interest" description="Disordered" evidence="1">
    <location>
        <begin position="111"/>
        <end position="135"/>
    </location>
</feature>
<evidence type="ECO:0000313" key="2">
    <source>
        <dbReference type="EMBL" id="KAL0127190.1"/>
    </source>
</evidence>
<accession>A0AAW2GHQ3</accession>
<name>A0AAW2GHQ3_9HYME</name>
<organism evidence="2 3">
    <name type="scientific">Cardiocondyla obscurior</name>
    <dbReference type="NCBI Taxonomy" id="286306"/>
    <lineage>
        <taxon>Eukaryota</taxon>
        <taxon>Metazoa</taxon>
        <taxon>Ecdysozoa</taxon>
        <taxon>Arthropoda</taxon>
        <taxon>Hexapoda</taxon>
        <taxon>Insecta</taxon>
        <taxon>Pterygota</taxon>
        <taxon>Neoptera</taxon>
        <taxon>Endopterygota</taxon>
        <taxon>Hymenoptera</taxon>
        <taxon>Apocrita</taxon>
        <taxon>Aculeata</taxon>
        <taxon>Formicoidea</taxon>
        <taxon>Formicidae</taxon>
        <taxon>Myrmicinae</taxon>
        <taxon>Cardiocondyla</taxon>
    </lineage>
</organism>
<dbReference type="EMBL" id="JADYXP020000004">
    <property type="protein sequence ID" value="KAL0127190.1"/>
    <property type="molecule type" value="Genomic_DNA"/>
</dbReference>
<dbReference type="AlphaFoldDB" id="A0AAW2GHQ3"/>
<dbReference type="Proteomes" id="UP001430953">
    <property type="component" value="Unassembled WGS sequence"/>
</dbReference>
<keyword evidence="3" id="KW-1185">Reference proteome</keyword>
<feature type="region of interest" description="Disordered" evidence="1">
    <location>
        <begin position="69"/>
        <end position="88"/>
    </location>
</feature>
<proteinExistence type="predicted"/>
<protein>
    <submittedName>
        <fullName evidence="2">Uncharacterized protein</fullName>
    </submittedName>
</protein>
<sequence>MALRVGAKNSASGRRLTFRKCRYIGTRRRRIPAFIVAAFMNRRPGPGSIQSAHVPGVEHLPGREIREEHLGEETGHGNLRRTRLGPPPLELSSRKCRPSGKYRTLSVALSTPLAPSKSETGKYRPRGNSFTNPLNDYTRHVSEKRAEECRIAGHLSRICRAII</sequence>
<comment type="caution">
    <text evidence="2">The sequence shown here is derived from an EMBL/GenBank/DDBJ whole genome shotgun (WGS) entry which is preliminary data.</text>
</comment>
<reference evidence="2 3" key="1">
    <citation type="submission" date="2023-03" db="EMBL/GenBank/DDBJ databases">
        <title>High recombination rates correlate with genetic variation in Cardiocondyla obscurior ants.</title>
        <authorList>
            <person name="Errbii M."/>
        </authorList>
    </citation>
    <scope>NUCLEOTIDE SEQUENCE [LARGE SCALE GENOMIC DNA]</scope>
    <source>
        <strain evidence="2">Alpha-2009</strain>
        <tissue evidence="2">Whole body</tissue>
    </source>
</reference>
<evidence type="ECO:0000313" key="3">
    <source>
        <dbReference type="Proteomes" id="UP001430953"/>
    </source>
</evidence>
<gene>
    <name evidence="2" type="ORF">PUN28_005464</name>
</gene>
<evidence type="ECO:0000256" key="1">
    <source>
        <dbReference type="SAM" id="MobiDB-lite"/>
    </source>
</evidence>